<dbReference type="EC" id="4.6.1.12" evidence="14"/>
<dbReference type="PROSITE" id="PS01295">
    <property type="entry name" value="ISPD"/>
    <property type="match status" value="1"/>
</dbReference>
<comment type="catalytic activity">
    <reaction evidence="2 14">
        <text>2-C-methyl-D-erythritol 4-phosphate + CTP + H(+) = 4-CDP-2-C-methyl-D-erythritol + diphosphate</text>
        <dbReference type="Rhea" id="RHEA:13429"/>
        <dbReference type="ChEBI" id="CHEBI:15378"/>
        <dbReference type="ChEBI" id="CHEBI:33019"/>
        <dbReference type="ChEBI" id="CHEBI:37563"/>
        <dbReference type="ChEBI" id="CHEBI:57823"/>
        <dbReference type="ChEBI" id="CHEBI:58262"/>
        <dbReference type="EC" id="2.7.7.60"/>
    </reaction>
</comment>
<feature type="binding site" evidence="14">
    <location>
        <position position="260"/>
    </location>
    <ligand>
        <name>a divalent metal cation</name>
        <dbReference type="ChEBI" id="CHEBI:60240"/>
    </ligand>
</feature>
<keyword evidence="13 14" id="KW-0511">Multifunctional enzyme</keyword>
<evidence type="ECO:0000256" key="13">
    <source>
        <dbReference type="ARBA" id="ARBA00023268"/>
    </source>
</evidence>
<comment type="pathway">
    <text evidence="5 14">Isoprenoid biosynthesis; isopentenyl diphosphate biosynthesis via DXP pathway; isopentenyl diphosphate from 1-deoxy-D-xylulose 5-phosphate: step 2/6.</text>
</comment>
<gene>
    <name evidence="14" type="primary">ispDF</name>
    <name evidence="16" type="ORF">H3309_07480</name>
</gene>
<feature type="binding site" evidence="14">
    <location>
        <begin position="350"/>
        <end position="353"/>
    </location>
    <ligand>
        <name>4-CDP-2-C-methyl-D-erythritol 2-phosphate</name>
        <dbReference type="ChEBI" id="CHEBI:57919"/>
    </ligand>
</feature>
<feature type="site" description="Transition state stabilizer" evidence="14">
    <location>
        <position position="22"/>
    </location>
</feature>
<keyword evidence="10 14" id="KW-0479">Metal-binding</keyword>
<evidence type="ECO:0000313" key="16">
    <source>
        <dbReference type="EMBL" id="QMW24284.1"/>
    </source>
</evidence>
<evidence type="ECO:0000259" key="15">
    <source>
        <dbReference type="Pfam" id="PF02542"/>
    </source>
</evidence>
<keyword evidence="12 14" id="KW-0456">Lyase</keyword>
<dbReference type="InterPro" id="IPR036571">
    <property type="entry name" value="MECDP_synthase_sf"/>
</dbReference>
<evidence type="ECO:0000256" key="10">
    <source>
        <dbReference type="ARBA" id="ARBA00022723"/>
    </source>
</evidence>
<feature type="binding site" evidence="14">
    <location>
        <position position="360"/>
    </location>
    <ligand>
        <name>4-CDP-2-C-methyl-D-erythritol 2-phosphate</name>
        <dbReference type="ChEBI" id="CHEBI:57919"/>
    </ligand>
</feature>
<dbReference type="PROSITE" id="PS01350">
    <property type="entry name" value="ISPF"/>
    <property type="match status" value="1"/>
</dbReference>
<dbReference type="InterPro" id="IPR034683">
    <property type="entry name" value="IspD/TarI"/>
</dbReference>
<dbReference type="InterPro" id="IPR026596">
    <property type="entry name" value="IspD/F"/>
</dbReference>
<feature type="site" description="Transition state stabilizer" evidence="14">
    <location>
        <position position="15"/>
    </location>
</feature>
<evidence type="ECO:0000256" key="6">
    <source>
        <dbReference type="ARBA" id="ARBA00008480"/>
    </source>
</evidence>
<feature type="site" description="Transition state stabilizer" evidence="14">
    <location>
        <position position="351"/>
    </location>
</feature>
<dbReference type="Pfam" id="PF01128">
    <property type="entry name" value="IspD"/>
    <property type="match status" value="1"/>
</dbReference>
<evidence type="ECO:0000256" key="3">
    <source>
        <dbReference type="ARBA" id="ARBA00001968"/>
    </source>
</evidence>
<dbReference type="EMBL" id="CP059851">
    <property type="protein sequence ID" value="QMW24284.1"/>
    <property type="molecule type" value="Genomic_DNA"/>
</dbReference>
<dbReference type="AlphaFoldDB" id="A0A7G5ILP2"/>
<keyword evidence="8 14" id="KW-0808">Transferase</keyword>
<dbReference type="HAMAP" id="MF_00108">
    <property type="entry name" value="IspD"/>
    <property type="match status" value="1"/>
</dbReference>
<dbReference type="InterPro" id="IPR003526">
    <property type="entry name" value="MECDP_synthase"/>
</dbReference>
<protein>
    <recommendedName>
        <fullName evidence="14">Bifunctional enzyme IspD/IspF</fullName>
    </recommendedName>
    <domain>
        <recommendedName>
            <fullName evidence="14">2-C-methyl-D-erythritol 4-phosphate cytidylyltransferase</fullName>
            <ecNumber evidence="14">2.7.7.60</ecNumber>
        </recommendedName>
        <alternativeName>
            <fullName evidence="14">4-diphosphocytidyl-2C-methyl-D-erythritol synthase</fullName>
        </alternativeName>
        <alternativeName>
            <fullName evidence="14">MEP cytidylyltransferase</fullName>
            <shortName evidence="14">MCT</shortName>
        </alternativeName>
    </domain>
    <domain>
        <recommendedName>
            <fullName evidence="14">2-C-methyl-D-erythritol 2,4-cyclodiphosphate synthase</fullName>
            <shortName evidence="14">MECDP-synthase</shortName>
            <shortName evidence="14">MECPP-synthase</shortName>
            <shortName evidence="14">MECPS</shortName>
            <ecNumber evidence="14">4.6.1.12</ecNumber>
        </recommendedName>
    </domain>
</protein>
<evidence type="ECO:0000256" key="14">
    <source>
        <dbReference type="HAMAP-Rule" id="MF_01520"/>
    </source>
</evidence>
<dbReference type="GO" id="GO:0019288">
    <property type="term" value="P:isopentenyl diphosphate biosynthetic process, methylerythritol 4-phosphate pathway"/>
    <property type="evidence" value="ECO:0007669"/>
    <property type="project" value="UniProtKB-UniRule"/>
</dbReference>
<dbReference type="Gene3D" id="3.90.550.10">
    <property type="entry name" value="Spore Coat Polysaccharide Biosynthesis Protein SpsA, Chain A"/>
    <property type="match status" value="1"/>
</dbReference>
<evidence type="ECO:0000256" key="7">
    <source>
        <dbReference type="ARBA" id="ARBA00009789"/>
    </source>
</evidence>
<dbReference type="InterPro" id="IPR029044">
    <property type="entry name" value="Nucleotide-diphossugar_trans"/>
</dbReference>
<dbReference type="PANTHER" id="PTHR43181">
    <property type="entry name" value="2-C-METHYL-D-ERYTHRITOL 2,4-CYCLODIPHOSPHATE SYNTHASE, CHLOROPLASTIC"/>
    <property type="match status" value="1"/>
</dbReference>
<dbReference type="NCBIfam" id="NF006899">
    <property type="entry name" value="PRK09382.1"/>
    <property type="match status" value="1"/>
</dbReference>
<dbReference type="Pfam" id="PF02542">
    <property type="entry name" value="YgbB"/>
    <property type="match status" value="1"/>
</dbReference>
<dbReference type="UniPathway" id="UPA00056">
    <property type="reaction ID" value="UER00093"/>
</dbReference>
<dbReference type="PANTHER" id="PTHR43181:SF1">
    <property type="entry name" value="2-C-METHYL-D-ERYTHRITOL 2,4-CYCLODIPHOSPHATE SYNTHASE, CHLOROPLASTIC"/>
    <property type="match status" value="1"/>
</dbReference>
<dbReference type="InterPro" id="IPR001228">
    <property type="entry name" value="IspD"/>
</dbReference>
<dbReference type="InterPro" id="IPR020555">
    <property type="entry name" value="MECDP_synthase_CS"/>
</dbReference>
<dbReference type="EC" id="2.7.7.60" evidence="14"/>
<evidence type="ECO:0000256" key="11">
    <source>
        <dbReference type="ARBA" id="ARBA00023229"/>
    </source>
</evidence>
<reference evidence="16 17" key="1">
    <citation type="submission" date="2020-07" db="EMBL/GenBank/DDBJ databases">
        <title>Complete genome sequence for Sandaracinobacter sp. M6.</title>
        <authorList>
            <person name="Tang Y."/>
            <person name="Liu Q."/>
            <person name="Guo Z."/>
            <person name="Lei P."/>
            <person name="Huang B."/>
        </authorList>
    </citation>
    <scope>NUCLEOTIDE SEQUENCE [LARGE SCALE GENOMIC DNA]</scope>
    <source>
        <strain evidence="16 17">M6</strain>
    </source>
</reference>
<comment type="caution">
    <text evidence="14">Lacks conserved residue(s) required for the propagation of feature annotation.</text>
</comment>
<feature type="site" description="Transition state stabilizer" evidence="14">
    <location>
        <position position="252"/>
    </location>
</feature>
<dbReference type="RefSeq" id="WP_182298132.1">
    <property type="nucleotide sequence ID" value="NZ_CP059851.1"/>
</dbReference>
<proteinExistence type="inferred from homology"/>
<comment type="similarity">
    <text evidence="14">In the C-terminal section; belongs to the IspF family.</text>
</comment>
<name>A0A7G5ILP2_9SPHN</name>
<feature type="site" description="Positions MEP for the nucleophilic attack" evidence="14">
    <location>
        <position position="148"/>
    </location>
</feature>
<dbReference type="HAMAP" id="MF_01520">
    <property type="entry name" value="IspDF"/>
    <property type="match status" value="1"/>
</dbReference>
<feature type="binding site" evidence="14">
    <location>
        <begin position="252"/>
        <end position="253"/>
    </location>
    <ligand>
        <name>4-CDP-2-C-methyl-D-erythritol 2-phosphate</name>
        <dbReference type="ChEBI" id="CHEBI:57919"/>
    </ligand>
</feature>
<dbReference type="Gene3D" id="3.30.1330.50">
    <property type="entry name" value="2-C-methyl-D-erythritol 2,4-cyclodiphosphate synthase"/>
    <property type="match status" value="1"/>
</dbReference>
<evidence type="ECO:0000256" key="5">
    <source>
        <dbReference type="ARBA" id="ARBA00004787"/>
    </source>
</evidence>
<dbReference type="NCBIfam" id="TIGR00453">
    <property type="entry name" value="ispD"/>
    <property type="match status" value="1"/>
</dbReference>
<dbReference type="HAMAP" id="MF_00107">
    <property type="entry name" value="IspF"/>
    <property type="match status" value="1"/>
</dbReference>
<accession>A0A7G5ILP2</accession>
<comment type="similarity">
    <text evidence="14">In the N-terminal section; belongs to the IspD/TarI cytidylyltransferase family. IspD subfamily.</text>
</comment>
<evidence type="ECO:0000313" key="17">
    <source>
        <dbReference type="Proteomes" id="UP000515292"/>
    </source>
</evidence>
<sequence length="379" mass="39126">MHTAALIVAAGRGTRAGGALPKQYQPLAGAPVIAHALAAFARHARVSHLHAVIAPEDEALFLNAANGFNVTHSPGGATRQDSVRLGLAALPAHITHVLIHDAARPFVPADMIDRILDALETHPAALPVLPIVDSLRTGDTLMTGEIPRDTLWRAQTPQGFELAAIRAAHAAAAPGHTDDAAIAHAAGLAVALVPGDEHAMKLTHAADFARAAALLPTRTTSGTGFDVHRFGRGDHVWLCGVRVPHSAGVIGHSDADVALHALTDAILGAIGDGDIGTHFPPSDPQWKGASSDRFLAHAAGLVSARGGVIDHVDLTIIAEAPKVGPHRAAFTARLAEILAAHAPLISVKATTTERLGFTGRGEGIAAQAIATVTLPRYSL</sequence>
<comment type="catalytic activity">
    <reaction evidence="1 14">
        <text>4-CDP-2-C-methyl-D-erythritol 2-phosphate = 2-C-methyl-D-erythritol 2,4-cyclic diphosphate + CMP</text>
        <dbReference type="Rhea" id="RHEA:23864"/>
        <dbReference type="ChEBI" id="CHEBI:57919"/>
        <dbReference type="ChEBI" id="CHEBI:58483"/>
        <dbReference type="ChEBI" id="CHEBI:60377"/>
        <dbReference type="EC" id="4.6.1.12"/>
    </reaction>
</comment>
<feature type="region of interest" description="2-C-methyl-D-erythritol 4-phosphate cytidylyltransferase" evidence="14">
    <location>
        <begin position="1"/>
        <end position="219"/>
    </location>
</feature>
<dbReference type="KEGG" id="sand:H3309_07480"/>
<keyword evidence="17" id="KW-1185">Reference proteome</keyword>
<keyword evidence="11 14" id="KW-0414">Isoprene biosynthesis</keyword>
<dbReference type="GO" id="GO:0050518">
    <property type="term" value="F:2-C-methyl-D-erythritol 4-phosphate cytidylyltransferase activity"/>
    <property type="evidence" value="ECO:0007669"/>
    <property type="project" value="UniProtKB-UniRule"/>
</dbReference>
<feature type="binding site" evidence="14">
    <location>
        <begin position="274"/>
        <end position="276"/>
    </location>
    <ligand>
        <name>4-CDP-2-C-methyl-D-erythritol 2-phosphate</name>
        <dbReference type="ChEBI" id="CHEBI:57919"/>
    </ligand>
</feature>
<dbReference type="SUPFAM" id="SSF53448">
    <property type="entry name" value="Nucleotide-diphospho-sugar transferases"/>
    <property type="match status" value="1"/>
</dbReference>
<feature type="binding site" evidence="14">
    <location>
        <position position="228"/>
    </location>
    <ligand>
        <name>a divalent metal cation</name>
        <dbReference type="ChEBI" id="CHEBI:60240"/>
    </ligand>
</feature>
<evidence type="ECO:0000256" key="12">
    <source>
        <dbReference type="ARBA" id="ARBA00023239"/>
    </source>
</evidence>
<feature type="site" description="Positions MEP for the nucleophilic attack" evidence="14">
    <location>
        <position position="201"/>
    </location>
</feature>
<evidence type="ECO:0000256" key="1">
    <source>
        <dbReference type="ARBA" id="ARBA00000200"/>
    </source>
</evidence>
<feature type="binding site" evidence="14">
    <location>
        <position position="357"/>
    </location>
    <ligand>
        <name>4-CDP-2-C-methyl-D-erythritol 2-phosphate</name>
        <dbReference type="ChEBI" id="CHEBI:57919"/>
    </ligand>
</feature>
<dbReference type="CDD" id="cd02516">
    <property type="entry name" value="CDP-ME_synthetase"/>
    <property type="match status" value="1"/>
</dbReference>
<comment type="function">
    <text evidence="14">Bifunctional enzyme that catalyzes the formation of 4-diphosphocytidyl-2-C-methyl-D-erythritol from CTP and 2-C-methyl-D-erythritol 4-phosphate (MEP) (IspD), and catalyzes the conversion of 4-diphosphocytidyl-2-C-methyl-D-erythritol 2-phosphate (CDP-ME2P) to 2-C-methyl-D-erythritol 2,4-cyclodiphosphate (ME-CPP) with a corresponding release of cytidine 5-monophosphate (CMP) (IspF).</text>
</comment>
<feature type="binding site" evidence="14">
    <location>
        <begin position="226"/>
        <end position="228"/>
    </location>
    <ligand>
        <name>4-CDP-2-C-methyl-D-erythritol 2-phosphate</name>
        <dbReference type="ChEBI" id="CHEBI:57919"/>
    </ligand>
</feature>
<evidence type="ECO:0000256" key="8">
    <source>
        <dbReference type="ARBA" id="ARBA00022679"/>
    </source>
</evidence>
<organism evidence="16 17">
    <name type="scientific">Sandaracinobacteroides saxicola</name>
    <dbReference type="NCBI Taxonomy" id="2759707"/>
    <lineage>
        <taxon>Bacteria</taxon>
        <taxon>Pseudomonadati</taxon>
        <taxon>Pseudomonadota</taxon>
        <taxon>Alphaproteobacteria</taxon>
        <taxon>Sphingomonadales</taxon>
        <taxon>Sphingosinicellaceae</taxon>
        <taxon>Sandaracinobacteroides</taxon>
    </lineage>
</organism>
<comment type="similarity">
    <text evidence="7">Belongs to the IspD/TarI cytidylyltransferase family. IspD subfamily.</text>
</comment>
<dbReference type="CDD" id="cd00554">
    <property type="entry name" value="MECDP_synthase"/>
    <property type="match status" value="1"/>
</dbReference>
<comment type="cofactor">
    <cofactor evidence="3 14">
        <name>a divalent metal cation</name>
        <dbReference type="ChEBI" id="CHEBI:60240"/>
    </cofactor>
</comment>
<keyword evidence="9 14" id="KW-0548">Nucleotidyltransferase</keyword>
<comment type="pathway">
    <text evidence="4 14">Isoprenoid biosynthesis; isopentenyl diphosphate biosynthesis via DXP pathway; isopentenyl diphosphate from 1-deoxy-D-xylulose 5-phosphate: step 4/6.</text>
</comment>
<evidence type="ECO:0000256" key="4">
    <source>
        <dbReference type="ARBA" id="ARBA00004709"/>
    </source>
</evidence>
<dbReference type="GO" id="GO:0046872">
    <property type="term" value="F:metal ion binding"/>
    <property type="evidence" value="ECO:0007669"/>
    <property type="project" value="UniProtKB-KW"/>
</dbReference>
<feature type="domain" description="2-C-methyl-D-erythritol 2,4-cyclodiphosphate synthase" evidence="15">
    <location>
        <begin position="221"/>
        <end position="372"/>
    </location>
</feature>
<feature type="binding site" evidence="14">
    <location>
        <position position="226"/>
    </location>
    <ligand>
        <name>a divalent metal cation</name>
        <dbReference type="ChEBI" id="CHEBI:60240"/>
    </ligand>
</feature>
<evidence type="ECO:0000256" key="2">
    <source>
        <dbReference type="ARBA" id="ARBA00001282"/>
    </source>
</evidence>
<dbReference type="NCBIfam" id="TIGR00151">
    <property type="entry name" value="ispF"/>
    <property type="match status" value="1"/>
</dbReference>
<feature type="region of interest" description="2-C-methyl-D-erythritol 2,4-cyclodiphosphate synthase" evidence="14">
    <location>
        <begin position="220"/>
        <end position="379"/>
    </location>
</feature>
<comment type="similarity">
    <text evidence="6">Belongs to the IspF family.</text>
</comment>
<dbReference type="SUPFAM" id="SSF69765">
    <property type="entry name" value="IpsF-like"/>
    <property type="match status" value="1"/>
</dbReference>
<dbReference type="Proteomes" id="UP000515292">
    <property type="component" value="Chromosome"/>
</dbReference>
<dbReference type="GO" id="GO:0008685">
    <property type="term" value="F:2-C-methyl-D-erythritol 2,4-cyclodiphosphate synthase activity"/>
    <property type="evidence" value="ECO:0007669"/>
    <property type="project" value="UniProtKB-UniRule"/>
</dbReference>
<dbReference type="GO" id="GO:0016114">
    <property type="term" value="P:terpenoid biosynthetic process"/>
    <property type="evidence" value="ECO:0007669"/>
    <property type="project" value="InterPro"/>
</dbReference>
<evidence type="ECO:0000256" key="9">
    <source>
        <dbReference type="ARBA" id="ARBA00022695"/>
    </source>
</evidence>
<dbReference type="InterPro" id="IPR018294">
    <property type="entry name" value="ISPD_synthase_CS"/>
</dbReference>